<keyword evidence="8" id="KW-1185">Reference proteome</keyword>
<dbReference type="EMBL" id="AMSQ01000018">
    <property type="protein sequence ID" value="EKU46346.1"/>
    <property type="molecule type" value="Genomic_DNA"/>
</dbReference>
<evidence type="ECO:0000256" key="6">
    <source>
        <dbReference type="SAM" id="Phobius"/>
    </source>
</evidence>
<dbReference type="OrthoDB" id="88184at2"/>
<dbReference type="InterPro" id="IPR006480">
    <property type="entry name" value="Phage_holin_4_1"/>
</dbReference>
<comment type="caution">
    <text evidence="7">The sequence shown here is derived from an EMBL/GenBank/DDBJ whole genome shotgun (WGS) entry which is preliminary data.</text>
</comment>
<dbReference type="Proteomes" id="UP000009885">
    <property type="component" value="Unassembled WGS sequence"/>
</dbReference>
<dbReference type="STRING" id="1229783.C273_09544"/>
<accession>K9AJY9</accession>
<evidence type="ECO:0000256" key="1">
    <source>
        <dbReference type="ARBA" id="ARBA00004141"/>
    </source>
</evidence>
<feature type="transmembrane region" description="Helical" evidence="6">
    <location>
        <begin position="61"/>
        <end position="93"/>
    </location>
</feature>
<evidence type="ECO:0008006" key="9">
    <source>
        <dbReference type="Google" id="ProtNLM"/>
    </source>
</evidence>
<evidence type="ECO:0000256" key="5">
    <source>
        <dbReference type="ARBA" id="ARBA00023600"/>
    </source>
</evidence>
<dbReference type="PATRIC" id="fig|1229783.3.peg.1904"/>
<dbReference type="eggNOG" id="COG4824">
    <property type="taxonomic scope" value="Bacteria"/>
</dbReference>
<dbReference type="NCBIfam" id="TIGR01593">
    <property type="entry name" value="holin_tox_secr"/>
    <property type="match status" value="1"/>
</dbReference>
<dbReference type="GO" id="GO:0016020">
    <property type="term" value="C:membrane"/>
    <property type="evidence" value="ECO:0007669"/>
    <property type="project" value="UniProtKB-SubCell"/>
</dbReference>
<feature type="transmembrane region" description="Helical" evidence="6">
    <location>
        <begin position="23"/>
        <end position="40"/>
    </location>
</feature>
<reference evidence="7 8" key="1">
    <citation type="journal article" date="2013" name="Genome Announc.">
        <title>Genome Sequence of Staphylococcus massiliensis Strain S46, Isolated from the Surface of Healthy Human Skin.</title>
        <authorList>
            <person name="Srivastav R."/>
            <person name="Singh A."/>
            <person name="Jangir P.K."/>
            <person name="Kumari C."/>
            <person name="Muduli S."/>
            <person name="Sharma R."/>
        </authorList>
    </citation>
    <scope>NUCLEOTIDE SEQUENCE [LARGE SCALE GENOMIC DNA]</scope>
    <source>
        <strain evidence="7 8">S46</strain>
    </source>
</reference>
<gene>
    <name evidence="7" type="ORF">C273_09544</name>
</gene>
<proteinExistence type="inferred from homology"/>
<evidence type="ECO:0000256" key="2">
    <source>
        <dbReference type="ARBA" id="ARBA00022692"/>
    </source>
</evidence>
<protein>
    <recommendedName>
        <fullName evidence="9">Holin</fullName>
    </recommendedName>
</protein>
<dbReference type="RefSeq" id="WP_009384366.1">
    <property type="nucleotide sequence ID" value="NZ_AMSQ01000018.1"/>
</dbReference>
<dbReference type="Pfam" id="PF05105">
    <property type="entry name" value="Phage_holin_4_1"/>
    <property type="match status" value="1"/>
</dbReference>
<evidence type="ECO:0000256" key="3">
    <source>
        <dbReference type="ARBA" id="ARBA00022989"/>
    </source>
</evidence>
<keyword evidence="4 6" id="KW-0472">Membrane</keyword>
<evidence type="ECO:0000256" key="4">
    <source>
        <dbReference type="ARBA" id="ARBA00023136"/>
    </source>
</evidence>
<dbReference type="AlphaFoldDB" id="K9AJY9"/>
<comment type="similarity">
    <text evidence="5">Belongs to the bacteriophage holin family. Cp-1 holin subfamily.</text>
</comment>
<evidence type="ECO:0000313" key="7">
    <source>
        <dbReference type="EMBL" id="EKU46346.1"/>
    </source>
</evidence>
<evidence type="ECO:0000313" key="8">
    <source>
        <dbReference type="Proteomes" id="UP000009885"/>
    </source>
</evidence>
<sequence>MTNLDETYIFSISTLFYSGHKQLFYALLLLIILDMLTGILKAWRNRTLWSQRTMVGYSKKIGIICIVIVANIIDVIFNLEGIFINGSVLFYVFSESTSIIENCNELGIPIPDQIKARLKSASTFKKGDPL</sequence>
<name>K9AJY9_9STAP</name>
<organism evidence="7 8">
    <name type="scientific">Staphylococcus massiliensis S46</name>
    <dbReference type="NCBI Taxonomy" id="1229783"/>
    <lineage>
        <taxon>Bacteria</taxon>
        <taxon>Bacillati</taxon>
        <taxon>Bacillota</taxon>
        <taxon>Bacilli</taxon>
        <taxon>Bacillales</taxon>
        <taxon>Staphylococcaceae</taxon>
        <taxon>Staphylococcus</taxon>
    </lineage>
</organism>
<comment type="subcellular location">
    <subcellularLocation>
        <location evidence="1">Membrane</location>
        <topology evidence="1">Multi-pass membrane protein</topology>
    </subcellularLocation>
</comment>
<keyword evidence="2 6" id="KW-0812">Transmembrane</keyword>
<keyword evidence="3 6" id="KW-1133">Transmembrane helix</keyword>